<evidence type="ECO:0000259" key="2">
    <source>
        <dbReference type="Pfam" id="PF05118"/>
    </source>
</evidence>
<dbReference type="Pfam" id="PF05118">
    <property type="entry name" value="Asp_Arg_Hydrox"/>
    <property type="match status" value="1"/>
</dbReference>
<evidence type="ECO:0000313" key="4">
    <source>
        <dbReference type="Proteomes" id="UP000051952"/>
    </source>
</evidence>
<dbReference type="Proteomes" id="UP000051952">
    <property type="component" value="Unassembled WGS sequence"/>
</dbReference>
<reference evidence="4" key="1">
    <citation type="submission" date="2015-09" db="EMBL/GenBank/DDBJ databases">
        <authorList>
            <consortium name="Pathogen Informatics"/>
        </authorList>
    </citation>
    <scope>NUCLEOTIDE SEQUENCE [LARGE SCALE GENOMIC DNA]</scope>
    <source>
        <strain evidence="4">Lake Konstanz</strain>
    </source>
</reference>
<evidence type="ECO:0000313" key="3">
    <source>
        <dbReference type="EMBL" id="CUF33934.1"/>
    </source>
</evidence>
<keyword evidence="4" id="KW-1185">Reference proteome</keyword>
<organism evidence="3 4">
    <name type="scientific">Bodo saltans</name>
    <name type="common">Flagellated protozoan</name>
    <dbReference type="NCBI Taxonomy" id="75058"/>
    <lineage>
        <taxon>Eukaryota</taxon>
        <taxon>Discoba</taxon>
        <taxon>Euglenozoa</taxon>
        <taxon>Kinetoplastea</taxon>
        <taxon>Metakinetoplastina</taxon>
        <taxon>Eubodonida</taxon>
        <taxon>Bodonidae</taxon>
        <taxon>Bodo</taxon>
    </lineage>
</organism>
<protein>
    <recommendedName>
        <fullName evidence="2">Aspartyl/asparaginy/proline hydroxylase domain-containing protein</fullName>
    </recommendedName>
</protein>
<gene>
    <name evidence="3" type="ORF">BSAL_61540</name>
</gene>
<dbReference type="VEuPathDB" id="TriTrypDB:BSAL_61540"/>
<comment type="similarity">
    <text evidence="1">Belongs to the aspartyl/asparaginyl beta-hydroxylase family.</text>
</comment>
<feature type="domain" description="Aspartyl/asparaginy/proline hydroxylase" evidence="2">
    <location>
        <begin position="14"/>
        <end position="69"/>
    </location>
</feature>
<proteinExistence type="inferred from homology"/>
<dbReference type="EMBL" id="CYKH01000303">
    <property type="protein sequence ID" value="CUF33934.1"/>
    <property type="molecule type" value="Genomic_DNA"/>
</dbReference>
<name>A0A0S4IU84_BODSA</name>
<accession>A0A0S4IU84</accession>
<evidence type="ECO:0000256" key="1">
    <source>
        <dbReference type="ARBA" id="ARBA00007730"/>
    </source>
</evidence>
<sequence length="119" mass="13029">MTQCNGSLALDIWRLSHDLETQRSVGSSNIVLQLMMPLVAPGNTLLLNIAEEAVKIDEGEAVVMDDSFENYLQVAPEDDSSEADLKAPTIILHAQLCHPDFHARALSLPAKKCKKTSSR</sequence>
<dbReference type="Gene3D" id="2.60.120.330">
    <property type="entry name" value="B-lactam Antibiotic, Isopenicillin N Synthase, Chain"/>
    <property type="match status" value="1"/>
</dbReference>
<dbReference type="AlphaFoldDB" id="A0A0S4IU84"/>
<dbReference type="InterPro" id="IPR007803">
    <property type="entry name" value="Asp/Arg/Pro-Hydrxlase"/>
</dbReference>
<dbReference type="InterPro" id="IPR027443">
    <property type="entry name" value="IPNS-like_sf"/>
</dbReference>